<dbReference type="Proteomes" id="UP000887013">
    <property type="component" value="Unassembled WGS sequence"/>
</dbReference>
<proteinExistence type="predicted"/>
<reference evidence="1" key="1">
    <citation type="submission" date="2020-08" db="EMBL/GenBank/DDBJ databases">
        <title>Multicomponent nature underlies the extraordinary mechanical properties of spider dragline silk.</title>
        <authorList>
            <person name="Kono N."/>
            <person name="Nakamura H."/>
            <person name="Mori M."/>
            <person name="Yoshida Y."/>
            <person name="Ohtoshi R."/>
            <person name="Malay A.D."/>
            <person name="Moran D.A.P."/>
            <person name="Tomita M."/>
            <person name="Numata K."/>
            <person name="Arakawa K."/>
        </authorList>
    </citation>
    <scope>NUCLEOTIDE SEQUENCE</scope>
</reference>
<accession>A0A8X6MZ54</accession>
<evidence type="ECO:0000313" key="2">
    <source>
        <dbReference type="Proteomes" id="UP000887013"/>
    </source>
</evidence>
<comment type="caution">
    <text evidence="1">The sequence shown here is derived from an EMBL/GenBank/DDBJ whole genome shotgun (WGS) entry which is preliminary data.</text>
</comment>
<evidence type="ECO:0000313" key="1">
    <source>
        <dbReference type="EMBL" id="GFS85184.1"/>
    </source>
</evidence>
<sequence>MFRTRCWKFTRDNEWQHVCYCFLVTVPCPYSIKCLSVTKSGAYMTLPRAFQVLVVPPGYCPSLRKTTYIPKQDYALCLMDKSSSDSL</sequence>
<organism evidence="1 2">
    <name type="scientific">Nephila pilipes</name>
    <name type="common">Giant wood spider</name>
    <name type="synonym">Nephila maculata</name>
    <dbReference type="NCBI Taxonomy" id="299642"/>
    <lineage>
        <taxon>Eukaryota</taxon>
        <taxon>Metazoa</taxon>
        <taxon>Ecdysozoa</taxon>
        <taxon>Arthropoda</taxon>
        <taxon>Chelicerata</taxon>
        <taxon>Arachnida</taxon>
        <taxon>Araneae</taxon>
        <taxon>Araneomorphae</taxon>
        <taxon>Entelegynae</taxon>
        <taxon>Araneoidea</taxon>
        <taxon>Nephilidae</taxon>
        <taxon>Nephila</taxon>
    </lineage>
</organism>
<keyword evidence="2" id="KW-1185">Reference proteome</keyword>
<dbReference type="EMBL" id="BMAW01003722">
    <property type="protein sequence ID" value="GFS85184.1"/>
    <property type="molecule type" value="Genomic_DNA"/>
</dbReference>
<name>A0A8X6MZ54_NEPPI</name>
<gene>
    <name evidence="1" type="ORF">NPIL_379291</name>
</gene>
<protein>
    <submittedName>
        <fullName evidence="1">Uncharacterized protein</fullName>
    </submittedName>
</protein>
<dbReference type="AlphaFoldDB" id="A0A8X6MZ54"/>